<reference evidence="7 8" key="1">
    <citation type="submission" date="2018-07" db="EMBL/GenBank/DDBJ databases">
        <title>Anaerosacharophilus polymeroproducens gen. nov. sp. nov., an anaerobic bacterium isolated from salt field.</title>
        <authorList>
            <person name="Kim W."/>
            <person name="Yang S.-H."/>
            <person name="Oh J."/>
            <person name="Lee J.-H."/>
            <person name="Kwon K.K."/>
        </authorList>
    </citation>
    <scope>NUCLEOTIDE SEQUENCE [LARGE SCALE GENOMIC DNA]</scope>
    <source>
        <strain evidence="7 8">MCWD5</strain>
    </source>
</reference>
<evidence type="ECO:0000256" key="6">
    <source>
        <dbReference type="SAM" id="Phobius"/>
    </source>
</evidence>
<evidence type="ECO:0000256" key="2">
    <source>
        <dbReference type="ARBA" id="ARBA00009773"/>
    </source>
</evidence>
<protein>
    <submittedName>
        <fullName evidence="7">Sporulation integral membrane protein YtvI</fullName>
    </submittedName>
</protein>
<dbReference type="AlphaFoldDB" id="A0A371AUV5"/>
<dbReference type="GO" id="GO:0016020">
    <property type="term" value="C:membrane"/>
    <property type="evidence" value="ECO:0007669"/>
    <property type="project" value="UniProtKB-SubCell"/>
</dbReference>
<name>A0A371AUV5_9FIRM</name>
<dbReference type="NCBIfam" id="TIGR02872">
    <property type="entry name" value="spore_ytvI"/>
    <property type="match status" value="1"/>
</dbReference>
<keyword evidence="3 6" id="KW-0812">Transmembrane</keyword>
<dbReference type="InterPro" id="IPR014227">
    <property type="entry name" value="YtvI-like"/>
</dbReference>
<comment type="caution">
    <text evidence="7">The sequence shown here is derived from an EMBL/GenBank/DDBJ whole genome shotgun (WGS) entry which is preliminary data.</text>
</comment>
<keyword evidence="5 6" id="KW-0472">Membrane</keyword>
<evidence type="ECO:0000256" key="5">
    <source>
        <dbReference type="ARBA" id="ARBA00023136"/>
    </source>
</evidence>
<dbReference type="Proteomes" id="UP000255036">
    <property type="component" value="Unassembled WGS sequence"/>
</dbReference>
<dbReference type="PANTHER" id="PTHR21716">
    <property type="entry name" value="TRANSMEMBRANE PROTEIN"/>
    <property type="match status" value="1"/>
</dbReference>
<dbReference type="PANTHER" id="PTHR21716:SF68">
    <property type="entry name" value="TRANSPORT PROTEIN YTVI-RELATED"/>
    <property type="match status" value="1"/>
</dbReference>
<gene>
    <name evidence="7" type="primary">ytvI</name>
    <name evidence="7" type="ORF">DWV06_09755</name>
</gene>
<comment type="similarity">
    <text evidence="2">Belongs to the autoinducer-2 exporter (AI-2E) (TC 2.A.86) family.</text>
</comment>
<dbReference type="OrthoDB" id="9774361at2"/>
<evidence type="ECO:0000313" key="7">
    <source>
        <dbReference type="EMBL" id="RDU23331.1"/>
    </source>
</evidence>
<feature type="transmembrane region" description="Helical" evidence="6">
    <location>
        <begin position="63"/>
        <end position="82"/>
    </location>
</feature>
<proteinExistence type="inferred from homology"/>
<comment type="subcellular location">
    <subcellularLocation>
        <location evidence="1">Membrane</location>
        <topology evidence="1">Multi-pass membrane protein</topology>
    </subcellularLocation>
</comment>
<feature type="transmembrane region" description="Helical" evidence="6">
    <location>
        <begin position="162"/>
        <end position="181"/>
    </location>
</feature>
<sequence length="369" mass="41356">MKYLKILINILLPILVILVCILIIPKLITLFMPFVIGWIISLIANPLVRWLESKVKIVRKHSSVIIIVLVIGFIVFLGYATVSKVMYEGEKLIGNAPQIYSELEKQFYDTADNFEGVYQKLPKNMQKQISDSGRELSNELGDFVKSLGAPTVEAAGDFARNIPSTLIAIIVTFLSSYFFIAQREQILGFWRKHMPKSFQEKMSIINNSLKEVVGGYFKAQLKIMVVVAIILLVGLLILNVNYVVILALLIAFLDMLPFFGTGTVLVPWAVLELLSSDYKMAVGLLILYGVTQLVRQLIQPKVLGDSIGLNPMLALIFIYGGYKFSGVLGMLLAVPAAMIVIRLYEAGLFDFTIRNIKELISDLNKFRKI</sequence>
<keyword evidence="4 6" id="KW-1133">Transmembrane helix</keyword>
<evidence type="ECO:0000256" key="1">
    <source>
        <dbReference type="ARBA" id="ARBA00004141"/>
    </source>
</evidence>
<accession>A0A371AUV5</accession>
<evidence type="ECO:0000256" key="4">
    <source>
        <dbReference type="ARBA" id="ARBA00022989"/>
    </source>
</evidence>
<feature type="transmembrane region" description="Helical" evidence="6">
    <location>
        <begin position="7"/>
        <end position="24"/>
    </location>
</feature>
<keyword evidence="8" id="KW-1185">Reference proteome</keyword>
<dbReference type="RefSeq" id="WP_115482000.1">
    <property type="nucleotide sequence ID" value="NZ_QRCT01000028.1"/>
</dbReference>
<organism evidence="7 8">
    <name type="scientific">Anaerosacchariphilus polymeriproducens</name>
    <dbReference type="NCBI Taxonomy" id="1812858"/>
    <lineage>
        <taxon>Bacteria</taxon>
        <taxon>Bacillati</taxon>
        <taxon>Bacillota</taxon>
        <taxon>Clostridia</taxon>
        <taxon>Lachnospirales</taxon>
        <taxon>Lachnospiraceae</taxon>
        <taxon>Anaerosacchariphilus</taxon>
    </lineage>
</organism>
<evidence type="ECO:0000313" key="8">
    <source>
        <dbReference type="Proteomes" id="UP000255036"/>
    </source>
</evidence>
<dbReference type="Pfam" id="PF01594">
    <property type="entry name" value="AI-2E_transport"/>
    <property type="match status" value="1"/>
</dbReference>
<dbReference type="InterPro" id="IPR002549">
    <property type="entry name" value="AI-2E-like"/>
</dbReference>
<dbReference type="EMBL" id="QRCT01000028">
    <property type="protein sequence ID" value="RDU23331.1"/>
    <property type="molecule type" value="Genomic_DNA"/>
</dbReference>
<feature type="transmembrane region" description="Helical" evidence="6">
    <location>
        <begin position="225"/>
        <end position="253"/>
    </location>
</feature>
<dbReference type="GO" id="GO:0055085">
    <property type="term" value="P:transmembrane transport"/>
    <property type="evidence" value="ECO:0007669"/>
    <property type="project" value="TreeGrafter"/>
</dbReference>
<feature type="transmembrane region" description="Helical" evidence="6">
    <location>
        <begin position="30"/>
        <end position="51"/>
    </location>
</feature>
<evidence type="ECO:0000256" key="3">
    <source>
        <dbReference type="ARBA" id="ARBA00022692"/>
    </source>
</evidence>